<sequence>MTSPGHLLAQCTPITSLALLENCSVVAAEGPSIVILTIHNEHRPIVKKKCQPPTFQLFPNHVAISGLCFYKDFGSWGESKGVVWAHNSVTLVRIDLDLATVMTPRSAIVNLDFIPIAARWLDDGETLAMVTLLNGLVLFKVLAEEGTGILSMTEIGRWGSEAETLYCATTAGKSLESLVIFAGTTLKGILVWRPDPNGKTGIVLHRLEGHSGIPFSLCFNERWNFLLSTSDDRTVKVWTFSTRKNISLDWADKMIAKAKLMAEMKAVSIKPKGQSSAEQGGEGDKAEVEPAREPPAEEEPETPKHWLPPLVQVQRTMTGHESRVWNAIWVTFEGFLFTISVGEDSYIRVDSYDETVSKNWRGHDGAPIYSCVHDDRYNLLYTGGHDGAVNIWRDFAYQNKPKLILRDRLTPCIMTAHLVILNKYERSVANKDFPRNVIVWGQHYLLALMDKGRILAYNCTRKFQRACVWYHVNMRKTGGVMALCTNEHFLALGGIRGEFWLMHTVVEDWSKNHQPCLPEAFICTNVFEHQFESKIINIHWVPGGMTCIIVTLGTAYVLQFYRHLKPGVTRESPKLGQELFDPKTTRVSGKYFIKYDLTSLTRPGLPAVLMTTPNFDWCLGGDEEGNIHVWYGDPKDKRQKHREDFNAGLLTTPEQIHCGPPVKSLSMLKDVHKEGVTCLVEYNGWILSGGKHGGVKKLKLEVDEATGIPKLTQIQQFFPPFPWVASMVVTMAGKELIVAGFHKGSFLLYSWEQKRILNEITDVGGGHRRWSWRSDNGGNATMAFMRDRELYFCPITLRNSIESVLKPGLHTRTINCGILLGTMDHNKDEYYYLATGSEDGTIRIVSYYTVGHVFETIHRITTHSSSVRTIVAIRLGDDDNSVLLWSGGGRSEINATIFCLNSKDAECRPVGHIVLVGSGRKKLNKADETDIRVMDLALLPRQDKNNFLLGAACSDGLLRIISHSLSEGRFEILTILEGNGHALLTVHLTELNEIRTVFGGCSNGDLMLWRLPKVVNSGDDGDDDVILISTEKMTPSFQQQVRTCAVMSMAIKGSRNDDGSIDIVLGGDDCSVSLWRLTNFDLEPKLNLVWSHDGEQRGAVAGVAWGKGLEDVIFSCSNDQVVSRWGVESGDVLGTAMSGVKDCQGFVLSPEDDILMCYGTGVSWITSP</sequence>
<name>A0A226ECF5_FOLCA</name>
<dbReference type="EMBL" id="LNIX01000004">
    <property type="protein sequence ID" value="OXA55312.1"/>
    <property type="molecule type" value="Genomic_DNA"/>
</dbReference>
<evidence type="ECO:0000313" key="11">
    <source>
        <dbReference type="Proteomes" id="UP000198287"/>
    </source>
</evidence>
<comment type="caution">
    <text evidence="10">The sequence shown here is derived from an EMBL/GenBank/DDBJ whole genome shotgun (WGS) entry which is preliminary data.</text>
</comment>
<organism evidence="10 11">
    <name type="scientific">Folsomia candida</name>
    <name type="common">Springtail</name>
    <dbReference type="NCBI Taxonomy" id="158441"/>
    <lineage>
        <taxon>Eukaryota</taxon>
        <taxon>Metazoa</taxon>
        <taxon>Ecdysozoa</taxon>
        <taxon>Arthropoda</taxon>
        <taxon>Hexapoda</taxon>
        <taxon>Collembola</taxon>
        <taxon>Entomobryomorpha</taxon>
        <taxon>Isotomoidea</taxon>
        <taxon>Isotomidae</taxon>
        <taxon>Proisotominae</taxon>
        <taxon>Folsomia</taxon>
    </lineage>
</organism>
<dbReference type="GO" id="GO:0030488">
    <property type="term" value="P:tRNA methylation"/>
    <property type="evidence" value="ECO:0007669"/>
    <property type="project" value="TreeGrafter"/>
</dbReference>
<evidence type="ECO:0000256" key="1">
    <source>
        <dbReference type="ARBA" id="ARBA00004496"/>
    </source>
</evidence>
<dbReference type="SUPFAM" id="SSF63829">
    <property type="entry name" value="Calcium-dependent phosphotriesterase"/>
    <property type="match status" value="1"/>
</dbReference>
<proteinExistence type="inferred from homology"/>
<feature type="compositionally biased region" description="Basic and acidic residues" evidence="9">
    <location>
        <begin position="282"/>
        <end position="295"/>
    </location>
</feature>
<dbReference type="PANTHER" id="PTHR14344">
    <property type="entry name" value="WD REPEAT PROTEIN"/>
    <property type="match status" value="1"/>
</dbReference>
<dbReference type="SUPFAM" id="SSF50978">
    <property type="entry name" value="WD40 repeat-like"/>
    <property type="match status" value="3"/>
</dbReference>
<keyword evidence="4" id="KW-0819">tRNA processing</keyword>
<feature type="region of interest" description="Disordered" evidence="9">
    <location>
        <begin position="270"/>
        <end position="309"/>
    </location>
</feature>
<reference evidence="10 11" key="1">
    <citation type="submission" date="2015-12" db="EMBL/GenBank/DDBJ databases">
        <title>The genome of Folsomia candida.</title>
        <authorList>
            <person name="Faddeeva A."/>
            <person name="Derks M.F."/>
            <person name="Anvar Y."/>
            <person name="Smit S."/>
            <person name="Van Straalen N."/>
            <person name="Roelofs D."/>
        </authorList>
    </citation>
    <scope>NUCLEOTIDE SEQUENCE [LARGE SCALE GENOMIC DNA]</scope>
    <source>
        <strain evidence="10 11">VU population</strain>
        <tissue evidence="10">Whole body</tissue>
    </source>
</reference>
<comment type="subcellular location">
    <subcellularLocation>
        <location evidence="1">Cytoplasm</location>
    </subcellularLocation>
</comment>
<dbReference type="PROSITE" id="PS50294">
    <property type="entry name" value="WD_REPEATS_REGION"/>
    <property type="match status" value="1"/>
</dbReference>
<comment type="similarity">
    <text evidence="6">Belongs to the WD repeat WDR6 family.</text>
</comment>
<keyword evidence="2" id="KW-0963">Cytoplasm</keyword>
<evidence type="ECO:0000256" key="3">
    <source>
        <dbReference type="ARBA" id="ARBA00022574"/>
    </source>
</evidence>
<evidence type="ECO:0000256" key="9">
    <source>
        <dbReference type="SAM" id="MobiDB-lite"/>
    </source>
</evidence>
<dbReference type="AlphaFoldDB" id="A0A226ECF5"/>
<gene>
    <name evidence="10" type="ORF">Fcan01_09153</name>
</gene>
<evidence type="ECO:0000256" key="4">
    <source>
        <dbReference type="ARBA" id="ARBA00022694"/>
    </source>
</evidence>
<dbReference type="OrthoDB" id="5594999at2759"/>
<dbReference type="InterPro" id="IPR001680">
    <property type="entry name" value="WD40_rpt"/>
</dbReference>
<evidence type="ECO:0000256" key="7">
    <source>
        <dbReference type="ARBA" id="ARBA00040154"/>
    </source>
</evidence>
<dbReference type="PROSITE" id="PS50082">
    <property type="entry name" value="WD_REPEATS_2"/>
    <property type="match status" value="1"/>
</dbReference>
<keyword evidence="11" id="KW-1185">Reference proteome</keyword>
<dbReference type="STRING" id="158441.A0A226ECF5"/>
<dbReference type="GO" id="GO:0005737">
    <property type="term" value="C:cytoplasm"/>
    <property type="evidence" value="ECO:0007669"/>
    <property type="project" value="UniProtKB-SubCell"/>
</dbReference>
<evidence type="ECO:0000313" key="10">
    <source>
        <dbReference type="EMBL" id="OXA55312.1"/>
    </source>
</evidence>
<dbReference type="InterPro" id="IPR015943">
    <property type="entry name" value="WD40/YVTN_repeat-like_dom_sf"/>
</dbReference>
<keyword evidence="5" id="KW-0677">Repeat</keyword>
<dbReference type="SMART" id="SM00320">
    <property type="entry name" value="WD40"/>
    <property type="match status" value="5"/>
</dbReference>
<dbReference type="Gene3D" id="2.130.10.10">
    <property type="entry name" value="YVTN repeat-like/Quinoprotein amine dehydrogenase"/>
    <property type="match status" value="4"/>
</dbReference>
<dbReference type="Pfam" id="PF00400">
    <property type="entry name" value="WD40"/>
    <property type="match status" value="2"/>
</dbReference>
<evidence type="ECO:0000256" key="5">
    <source>
        <dbReference type="ARBA" id="ARBA00022737"/>
    </source>
</evidence>
<feature type="repeat" description="WD" evidence="8">
    <location>
        <begin position="207"/>
        <end position="248"/>
    </location>
</feature>
<dbReference type="Proteomes" id="UP000198287">
    <property type="component" value="Unassembled WGS sequence"/>
</dbReference>
<dbReference type="InterPro" id="IPR051973">
    <property type="entry name" value="tRNA_Anticodon_Mtase-Reg"/>
</dbReference>
<dbReference type="PANTHER" id="PTHR14344:SF3">
    <property type="entry name" value="WD REPEAT-CONTAINING PROTEIN 6"/>
    <property type="match status" value="1"/>
</dbReference>
<evidence type="ECO:0000256" key="2">
    <source>
        <dbReference type="ARBA" id="ARBA00022490"/>
    </source>
</evidence>
<evidence type="ECO:0000256" key="8">
    <source>
        <dbReference type="PROSITE-ProRule" id="PRU00221"/>
    </source>
</evidence>
<evidence type="ECO:0000256" key="6">
    <source>
        <dbReference type="ARBA" id="ARBA00038255"/>
    </source>
</evidence>
<protein>
    <recommendedName>
        <fullName evidence="7">tRNA (34-2'-O)-methyltransferase regulator WDR6</fullName>
    </recommendedName>
</protein>
<keyword evidence="3 8" id="KW-0853">WD repeat</keyword>
<accession>A0A226ECF5</accession>
<dbReference type="InterPro" id="IPR036322">
    <property type="entry name" value="WD40_repeat_dom_sf"/>
</dbReference>